<dbReference type="PROSITE" id="PS00108">
    <property type="entry name" value="PROTEIN_KINASE_ST"/>
    <property type="match status" value="1"/>
</dbReference>
<keyword evidence="1" id="KW-0808">Transferase</keyword>
<name>A0ABX0KRQ9_9NEIS</name>
<evidence type="ECO:0000259" key="5">
    <source>
        <dbReference type="PROSITE" id="PS50011"/>
    </source>
</evidence>
<evidence type="ECO:0000256" key="2">
    <source>
        <dbReference type="ARBA" id="ARBA00022741"/>
    </source>
</evidence>
<dbReference type="GO" id="GO:0004674">
    <property type="term" value="F:protein serine/threonine kinase activity"/>
    <property type="evidence" value="ECO:0007669"/>
    <property type="project" value="UniProtKB-KW"/>
</dbReference>
<sequence length="424" mass="48098">MGSILHVIDQTDATGKPKVLKYCKDTSTASLQRFKREVRLMHSFSGSDHVVTVHHFNVEHEPPYFVMDFYKQGDLFNMATQIQSDIACQEWVFLAMLDCIEVLHNNGVFHRDIKPQNFLFNGEKLVVSDFGLSSQVDSLTQFTRSAEYGGTLSYLPPEFLNGGFKHPDALGDIFMLGKSFYTLLTGMDPILLHLEHSQIPRQLRPIIDRSCRPLKDQRYQSIDALRVSLRHAYDAINGRETGRPTTFGLWTTIETHYSSTNNFSDSIVKEFIDELQTLDEEDAKLIGFKLSYEIFGFVANELSEDYLAALLKSYRVMVESGDYSWAYAETIARNMVLVFYTPHADLANRTEALRIAIIGAVNMNRFAAMDTCMSMVTSIDDDELATHVHDLIIEYADTFIASSDQGKCKSIAIKNVLYKVNPPE</sequence>
<organism evidence="6 7">
    <name type="scientific">Iodobacter violaceini</name>
    <dbReference type="NCBI Taxonomy" id="3044271"/>
    <lineage>
        <taxon>Bacteria</taxon>
        <taxon>Pseudomonadati</taxon>
        <taxon>Pseudomonadota</taxon>
        <taxon>Betaproteobacteria</taxon>
        <taxon>Neisseriales</taxon>
        <taxon>Chitinibacteraceae</taxon>
        <taxon>Iodobacter</taxon>
    </lineage>
</organism>
<comment type="caution">
    <text evidence="6">The sequence shown here is derived from an EMBL/GenBank/DDBJ whole genome shotgun (WGS) entry which is preliminary data.</text>
</comment>
<evidence type="ECO:0000313" key="7">
    <source>
        <dbReference type="Proteomes" id="UP000712570"/>
    </source>
</evidence>
<dbReference type="InterPro" id="IPR000719">
    <property type="entry name" value="Prot_kinase_dom"/>
</dbReference>
<feature type="domain" description="Protein kinase" evidence="5">
    <location>
        <begin position="1"/>
        <end position="246"/>
    </location>
</feature>
<evidence type="ECO:0000256" key="4">
    <source>
        <dbReference type="ARBA" id="ARBA00022840"/>
    </source>
</evidence>
<accession>A0ABX0KRQ9</accession>
<keyword evidence="6" id="KW-0723">Serine/threonine-protein kinase</keyword>
<keyword evidence="7" id="KW-1185">Reference proteome</keyword>
<gene>
    <name evidence="6" type="ORF">HA050_14435</name>
</gene>
<evidence type="ECO:0000256" key="1">
    <source>
        <dbReference type="ARBA" id="ARBA00022679"/>
    </source>
</evidence>
<keyword evidence="2" id="KW-0547">Nucleotide-binding</keyword>
<dbReference type="EMBL" id="JAAOLX010000007">
    <property type="protein sequence ID" value="NHQ87311.1"/>
    <property type="molecule type" value="Genomic_DNA"/>
</dbReference>
<protein>
    <submittedName>
        <fullName evidence="6">Serine/threonine protein kinase</fullName>
    </submittedName>
</protein>
<evidence type="ECO:0000313" key="6">
    <source>
        <dbReference type="EMBL" id="NHQ87311.1"/>
    </source>
</evidence>
<dbReference type="CDD" id="cd14014">
    <property type="entry name" value="STKc_PknB_like"/>
    <property type="match status" value="1"/>
</dbReference>
<dbReference type="Pfam" id="PF00069">
    <property type="entry name" value="Pkinase"/>
    <property type="match status" value="1"/>
</dbReference>
<dbReference type="Gene3D" id="1.10.510.10">
    <property type="entry name" value="Transferase(Phosphotransferase) domain 1"/>
    <property type="match status" value="1"/>
</dbReference>
<dbReference type="PANTHER" id="PTHR24349">
    <property type="entry name" value="SERINE/THREONINE-PROTEIN KINASE"/>
    <property type="match status" value="1"/>
</dbReference>
<dbReference type="SMART" id="SM00220">
    <property type="entry name" value="S_TKc"/>
    <property type="match status" value="1"/>
</dbReference>
<evidence type="ECO:0000256" key="3">
    <source>
        <dbReference type="ARBA" id="ARBA00022777"/>
    </source>
</evidence>
<dbReference type="RefSeq" id="WP_166827523.1">
    <property type="nucleotide sequence ID" value="NZ_JAAOLX010000007.1"/>
</dbReference>
<dbReference type="InterPro" id="IPR011009">
    <property type="entry name" value="Kinase-like_dom_sf"/>
</dbReference>
<dbReference type="InterPro" id="IPR008271">
    <property type="entry name" value="Ser/Thr_kinase_AS"/>
</dbReference>
<keyword evidence="4" id="KW-0067">ATP-binding</keyword>
<keyword evidence="3 6" id="KW-0418">Kinase</keyword>
<dbReference type="InterPro" id="IPR050205">
    <property type="entry name" value="CDPK_Ser/Thr_kinases"/>
</dbReference>
<proteinExistence type="predicted"/>
<reference evidence="6 7" key="1">
    <citation type="submission" date="2020-03" db="EMBL/GenBank/DDBJ databases">
        <title>Draft genome sequence of environmentally isolated violet-colored cultures.</title>
        <authorList>
            <person name="Wilson H.S."/>
        </authorList>
    </citation>
    <scope>NUCLEOTIDE SEQUENCE [LARGE SCALE GENOMIC DNA]</scope>
    <source>
        <strain evidence="6 7">HSC-16F04</strain>
    </source>
</reference>
<dbReference type="SUPFAM" id="SSF56112">
    <property type="entry name" value="Protein kinase-like (PK-like)"/>
    <property type="match status" value="1"/>
</dbReference>
<dbReference type="Proteomes" id="UP000712570">
    <property type="component" value="Unassembled WGS sequence"/>
</dbReference>
<dbReference type="PROSITE" id="PS50011">
    <property type="entry name" value="PROTEIN_KINASE_DOM"/>
    <property type="match status" value="1"/>
</dbReference>